<gene>
    <name evidence="1" type="ORF">MRB53_028717</name>
</gene>
<dbReference type="Proteomes" id="UP001234297">
    <property type="component" value="Chromosome 9"/>
</dbReference>
<evidence type="ECO:0000313" key="2">
    <source>
        <dbReference type="Proteomes" id="UP001234297"/>
    </source>
</evidence>
<organism evidence="1 2">
    <name type="scientific">Persea americana</name>
    <name type="common">Avocado</name>
    <dbReference type="NCBI Taxonomy" id="3435"/>
    <lineage>
        <taxon>Eukaryota</taxon>
        <taxon>Viridiplantae</taxon>
        <taxon>Streptophyta</taxon>
        <taxon>Embryophyta</taxon>
        <taxon>Tracheophyta</taxon>
        <taxon>Spermatophyta</taxon>
        <taxon>Magnoliopsida</taxon>
        <taxon>Magnoliidae</taxon>
        <taxon>Laurales</taxon>
        <taxon>Lauraceae</taxon>
        <taxon>Persea</taxon>
    </lineage>
</organism>
<name>A0ACC2KGY8_PERAE</name>
<sequence>MQGFSRGFCLAMIGLLGGVAVDGQGREIGLGSTGSMVAGRDDWILAFGKKGCGLGSLVEREWAVTVWILGGLGFRWGYGRWCRFGLAVKGFGCFGMLEKGERGLGLGKRFLIGSRWWGGSAIFRFWLGDSGLQCWLGNGSWEGGGVVEDGSWEWT</sequence>
<dbReference type="EMBL" id="CM056817">
    <property type="protein sequence ID" value="KAJ8620188.1"/>
    <property type="molecule type" value="Genomic_DNA"/>
</dbReference>
<protein>
    <submittedName>
        <fullName evidence="1">Uncharacterized protein</fullName>
    </submittedName>
</protein>
<keyword evidence="2" id="KW-1185">Reference proteome</keyword>
<evidence type="ECO:0000313" key="1">
    <source>
        <dbReference type="EMBL" id="KAJ8620188.1"/>
    </source>
</evidence>
<reference evidence="1 2" key="1">
    <citation type="journal article" date="2022" name="Hortic Res">
        <title>A haplotype resolved chromosomal level avocado genome allows analysis of novel avocado genes.</title>
        <authorList>
            <person name="Nath O."/>
            <person name="Fletcher S.J."/>
            <person name="Hayward A."/>
            <person name="Shaw L.M."/>
            <person name="Masouleh A.K."/>
            <person name="Furtado A."/>
            <person name="Henry R.J."/>
            <person name="Mitter N."/>
        </authorList>
    </citation>
    <scope>NUCLEOTIDE SEQUENCE [LARGE SCALE GENOMIC DNA]</scope>
    <source>
        <strain evidence="2">cv. Hass</strain>
    </source>
</reference>
<accession>A0ACC2KGY8</accession>
<proteinExistence type="predicted"/>
<comment type="caution">
    <text evidence="1">The sequence shown here is derived from an EMBL/GenBank/DDBJ whole genome shotgun (WGS) entry which is preliminary data.</text>
</comment>